<keyword evidence="4" id="KW-0633">Potassium transport</keyword>
<feature type="transmembrane region" description="Helical" evidence="8">
    <location>
        <begin position="57"/>
        <end position="76"/>
    </location>
</feature>
<dbReference type="PROSITE" id="PS51201">
    <property type="entry name" value="RCK_N"/>
    <property type="match status" value="1"/>
</dbReference>
<sequence length="671" mass="72329">MEIPLLGDISVIFGLAVAVLFVCHTLRIPSIVGFLLTGVVAGPHGLGLIKAVHEVELLAEIGVVMLLFTIGIEFSLKNLLRVKRAVLLAGSLQVFATLLVVYFIEVGLGADRGTAIFLGFLMALSSTAIVLKLLQERAEIDTPHGRTTLAILIFQDIIVVPMMLITPMLAGGTGDIGESLMLLVAKGLGVVVLVYLCARYVVPVLLYQVARTRSRELFLLTIVIICLATAWMTSSIGLSFALGAFLAGLIISESEYSHHALSNILPFRDIFTSLFFVSIGMLFDIKFLLAQPGTVFLIAMGILTLKAILAGVATVSLGFPLRTVILVGLGLSQVGEFSFILSKTGVDHGLLSGQTYQMFLAVAVVTMAATPFIVAGAPRFATLVEGLRGGPKGKGRRQEARNHPCMLGAFNDHIIIIGYGLNGRNVARAARAAGIDYAILEMNPETVREERAKGEPIFFGDAIREEVLEPLGIYCARVVVIAISDPVATRQVVSVVREENPKVHIIARTRYSSEMKTLYELGANEVIPEEFETSVEIFTRILGKYLVPQEEIEKFVAEVRADGYQMLRSLSLEHGAVDQLDLQLPGVEISSLRVSSHSPLVGKTLIETDLRQSYGVTVLAVQNKSGIVANPEAEIQIHSNDLLLVIGKPEQISAAASLTKGNVSHTGSQED</sequence>
<dbReference type="InterPro" id="IPR036291">
    <property type="entry name" value="NAD(P)-bd_dom_sf"/>
</dbReference>
<evidence type="ECO:0000259" key="10">
    <source>
        <dbReference type="PROSITE" id="PS51202"/>
    </source>
</evidence>
<dbReference type="InterPro" id="IPR038770">
    <property type="entry name" value="Na+/solute_symporter_sf"/>
</dbReference>
<dbReference type="InterPro" id="IPR036721">
    <property type="entry name" value="RCK_C_sf"/>
</dbReference>
<evidence type="ECO:0000256" key="2">
    <source>
        <dbReference type="ARBA" id="ARBA00005551"/>
    </source>
</evidence>
<accession>A0A0B5FPJ0</accession>
<dbReference type="SUPFAM" id="SSF51735">
    <property type="entry name" value="NAD(P)-binding Rossmann-fold domains"/>
    <property type="match status" value="1"/>
</dbReference>
<keyword evidence="4" id="KW-0406">Ion transport</keyword>
<feature type="domain" description="RCK N-terminal" evidence="9">
    <location>
        <begin position="411"/>
        <end position="528"/>
    </location>
</feature>
<dbReference type="STRING" id="483547.GSUB_04650"/>
<evidence type="ECO:0000256" key="4">
    <source>
        <dbReference type="ARBA" id="ARBA00022538"/>
    </source>
</evidence>
<feature type="transmembrane region" description="Helical" evidence="8">
    <location>
        <begin position="325"/>
        <end position="346"/>
    </location>
</feature>
<dbReference type="HOGENOM" id="CLU_005126_9_0_7"/>
<feature type="transmembrane region" description="Helical" evidence="8">
    <location>
        <begin position="6"/>
        <end position="24"/>
    </location>
</feature>
<evidence type="ECO:0000313" key="12">
    <source>
        <dbReference type="Proteomes" id="UP000035036"/>
    </source>
</evidence>
<reference evidence="11 12" key="1">
    <citation type="journal article" date="2015" name="Genome Announc.">
        <title>Genomes of Geoalkalibacter ferrihydriticus Z-0531T and Geoalkalibacter subterraneus Red1T, Two Haloalkaliphilic Metal-Reducing Deltaproteobacteria.</title>
        <authorList>
            <person name="Badalamenti J.P."/>
            <person name="Krajmalnik-Brown R."/>
            <person name="Torres C.I."/>
            <person name="Bond D.R."/>
        </authorList>
    </citation>
    <scope>NUCLEOTIDE SEQUENCE [LARGE SCALE GENOMIC DNA]</scope>
    <source>
        <strain evidence="11 12">Red1</strain>
    </source>
</reference>
<feature type="transmembrane region" description="Helical" evidence="8">
    <location>
        <begin position="270"/>
        <end position="289"/>
    </location>
</feature>
<feature type="transmembrane region" description="Helical" evidence="8">
    <location>
        <begin position="147"/>
        <end position="170"/>
    </location>
</feature>
<feature type="transmembrane region" description="Helical" evidence="8">
    <location>
        <begin position="116"/>
        <end position="135"/>
    </location>
</feature>
<dbReference type="EMBL" id="CP010311">
    <property type="protein sequence ID" value="AJF05990.1"/>
    <property type="molecule type" value="Genomic_DNA"/>
</dbReference>
<feature type="transmembrane region" description="Helical" evidence="8">
    <location>
        <begin position="358"/>
        <end position="377"/>
    </location>
</feature>
<evidence type="ECO:0000256" key="1">
    <source>
        <dbReference type="ARBA" id="ARBA00004141"/>
    </source>
</evidence>
<feature type="domain" description="RCK C-terminal" evidence="10">
    <location>
        <begin position="577"/>
        <end position="661"/>
    </location>
</feature>
<evidence type="ECO:0000256" key="8">
    <source>
        <dbReference type="SAM" id="Phobius"/>
    </source>
</evidence>
<keyword evidence="7 8" id="KW-0472">Membrane</keyword>
<dbReference type="InterPro" id="IPR003148">
    <property type="entry name" value="RCK_N"/>
</dbReference>
<evidence type="ECO:0000259" key="9">
    <source>
        <dbReference type="PROSITE" id="PS51201"/>
    </source>
</evidence>
<keyword evidence="5 8" id="KW-0812">Transmembrane</keyword>
<evidence type="ECO:0000256" key="7">
    <source>
        <dbReference type="ARBA" id="ARBA00023136"/>
    </source>
</evidence>
<keyword evidence="6 8" id="KW-1133">Transmembrane helix</keyword>
<dbReference type="Gene3D" id="3.40.50.720">
    <property type="entry name" value="NAD(P)-binding Rossmann-like Domain"/>
    <property type="match status" value="1"/>
</dbReference>
<comment type="similarity">
    <text evidence="2">Belongs to the monovalent cation:proton antiporter 2 (CPA2) transporter (TC 2.A.37) family.</text>
</comment>
<comment type="subcellular location">
    <subcellularLocation>
        <location evidence="1">Membrane</location>
        <topology evidence="1">Multi-pass membrane protein</topology>
    </subcellularLocation>
</comment>
<feature type="transmembrane region" description="Helical" evidence="8">
    <location>
        <begin position="31"/>
        <end position="51"/>
    </location>
</feature>
<keyword evidence="12" id="KW-1185">Reference proteome</keyword>
<evidence type="ECO:0000256" key="6">
    <source>
        <dbReference type="ARBA" id="ARBA00022989"/>
    </source>
</evidence>
<dbReference type="InterPro" id="IPR006153">
    <property type="entry name" value="Cation/H_exchanger_TM"/>
</dbReference>
<dbReference type="GO" id="GO:0008324">
    <property type="term" value="F:monoatomic cation transmembrane transporter activity"/>
    <property type="evidence" value="ECO:0007669"/>
    <property type="project" value="InterPro"/>
</dbReference>
<protein>
    <submittedName>
        <fullName evidence="11">Potassium transporter KefB</fullName>
    </submittedName>
</protein>
<dbReference type="InterPro" id="IPR006037">
    <property type="entry name" value="RCK_C"/>
</dbReference>
<dbReference type="Pfam" id="PF02254">
    <property type="entry name" value="TrkA_N"/>
    <property type="match status" value="1"/>
</dbReference>
<evidence type="ECO:0000313" key="11">
    <source>
        <dbReference type="EMBL" id="AJF05990.1"/>
    </source>
</evidence>
<dbReference type="PROSITE" id="PS51202">
    <property type="entry name" value="RCK_C"/>
    <property type="match status" value="1"/>
</dbReference>
<proteinExistence type="inferred from homology"/>
<dbReference type="OrthoDB" id="9781411at2"/>
<dbReference type="RefSeq" id="WP_040199433.1">
    <property type="nucleotide sequence ID" value="NZ_CP010311.1"/>
</dbReference>
<dbReference type="AlphaFoldDB" id="A0A0B5FPJ0"/>
<dbReference type="Gene3D" id="3.30.70.1450">
    <property type="entry name" value="Regulator of K+ conductance, C-terminal domain"/>
    <property type="match status" value="1"/>
</dbReference>
<evidence type="ECO:0000256" key="5">
    <source>
        <dbReference type="ARBA" id="ARBA00022692"/>
    </source>
</evidence>
<keyword evidence="3" id="KW-0813">Transport</keyword>
<dbReference type="GO" id="GO:0006813">
    <property type="term" value="P:potassium ion transport"/>
    <property type="evidence" value="ECO:0007669"/>
    <property type="project" value="UniProtKB-KW"/>
</dbReference>
<dbReference type="Gene3D" id="1.20.1530.20">
    <property type="match status" value="1"/>
</dbReference>
<dbReference type="Pfam" id="PF00999">
    <property type="entry name" value="Na_H_Exchanger"/>
    <property type="match status" value="1"/>
</dbReference>
<evidence type="ECO:0000256" key="3">
    <source>
        <dbReference type="ARBA" id="ARBA00022448"/>
    </source>
</evidence>
<dbReference type="PANTHER" id="PTHR42751">
    <property type="entry name" value="SODIUM/HYDROGEN EXCHANGER FAMILY/TRKA DOMAIN PROTEIN"/>
    <property type="match status" value="1"/>
</dbReference>
<gene>
    <name evidence="11" type="ORF">GSUB_04650</name>
</gene>
<feature type="transmembrane region" description="Helical" evidence="8">
    <location>
        <begin position="217"/>
        <end position="250"/>
    </location>
</feature>
<dbReference type="Pfam" id="PF02080">
    <property type="entry name" value="TrkA_C"/>
    <property type="match status" value="1"/>
</dbReference>
<feature type="transmembrane region" description="Helical" evidence="8">
    <location>
        <begin position="296"/>
        <end position="319"/>
    </location>
</feature>
<feature type="transmembrane region" description="Helical" evidence="8">
    <location>
        <begin position="85"/>
        <end position="104"/>
    </location>
</feature>
<dbReference type="Proteomes" id="UP000035036">
    <property type="component" value="Chromosome"/>
</dbReference>
<organism evidence="11 12">
    <name type="scientific">Geoalkalibacter subterraneus</name>
    <dbReference type="NCBI Taxonomy" id="483547"/>
    <lineage>
        <taxon>Bacteria</taxon>
        <taxon>Pseudomonadati</taxon>
        <taxon>Thermodesulfobacteriota</taxon>
        <taxon>Desulfuromonadia</taxon>
        <taxon>Desulfuromonadales</taxon>
        <taxon>Geoalkalibacteraceae</taxon>
        <taxon>Geoalkalibacter</taxon>
    </lineage>
</organism>
<dbReference type="PANTHER" id="PTHR42751:SF3">
    <property type="entry name" value="SODIUM_GLUTAMATE SYMPORTER"/>
    <property type="match status" value="1"/>
</dbReference>
<name>A0A0B5FPJ0_9BACT</name>
<dbReference type="KEGG" id="gsb:GSUB_04650"/>
<dbReference type="GO" id="GO:0016020">
    <property type="term" value="C:membrane"/>
    <property type="evidence" value="ECO:0007669"/>
    <property type="project" value="UniProtKB-SubCell"/>
</dbReference>
<dbReference type="GO" id="GO:1902600">
    <property type="term" value="P:proton transmembrane transport"/>
    <property type="evidence" value="ECO:0007669"/>
    <property type="project" value="InterPro"/>
</dbReference>
<dbReference type="GO" id="GO:0015297">
    <property type="term" value="F:antiporter activity"/>
    <property type="evidence" value="ECO:0007669"/>
    <property type="project" value="InterPro"/>
</dbReference>
<dbReference type="SUPFAM" id="SSF116726">
    <property type="entry name" value="TrkA C-terminal domain-like"/>
    <property type="match status" value="1"/>
</dbReference>
<keyword evidence="4" id="KW-0630">Potassium</keyword>